<protein>
    <submittedName>
        <fullName evidence="2">Het domain protein</fullName>
    </submittedName>
</protein>
<evidence type="ECO:0000259" key="1">
    <source>
        <dbReference type="Pfam" id="PF06985"/>
    </source>
</evidence>
<dbReference type="AlphaFoldDB" id="A0AAD9AEN7"/>
<reference evidence="2" key="1">
    <citation type="submission" date="2023-01" db="EMBL/GenBank/DDBJ databases">
        <title>Colletotrichum chrysophilum M932 genome sequence.</title>
        <authorList>
            <person name="Baroncelli R."/>
        </authorList>
    </citation>
    <scope>NUCLEOTIDE SEQUENCE</scope>
    <source>
        <strain evidence="2">M932</strain>
    </source>
</reference>
<evidence type="ECO:0000313" key="2">
    <source>
        <dbReference type="EMBL" id="KAK1846716.1"/>
    </source>
</evidence>
<accession>A0AAD9AEN7</accession>
<dbReference type="Pfam" id="PF06985">
    <property type="entry name" value="HET"/>
    <property type="match status" value="1"/>
</dbReference>
<sequence>MRLINIETLQLQRFPEDSIPPYAILSHVWGHQDDECRFQDFNDTKQHSEQLRSKRGYAKIINFCRKAQEHGHTWAWADTVCIDKTSYEELNTAINCMFAWYEQSEVCFAYLDNVEYCGPVIAIKRSSWFQRGWTLQEFIAPVRLSFFSREWTFLFARDDTSRGLESIAHGLVVKKRADLLAGYTAAEKM</sequence>
<evidence type="ECO:0000313" key="3">
    <source>
        <dbReference type="Proteomes" id="UP001243330"/>
    </source>
</evidence>
<dbReference type="EMBL" id="JAQOWY010000226">
    <property type="protein sequence ID" value="KAK1846716.1"/>
    <property type="molecule type" value="Genomic_DNA"/>
</dbReference>
<comment type="caution">
    <text evidence="2">The sequence shown here is derived from an EMBL/GenBank/DDBJ whole genome shotgun (WGS) entry which is preliminary data.</text>
</comment>
<dbReference type="Proteomes" id="UP001243330">
    <property type="component" value="Unassembled WGS sequence"/>
</dbReference>
<dbReference type="PANTHER" id="PTHR10622:SF10">
    <property type="entry name" value="HET DOMAIN-CONTAINING PROTEIN"/>
    <property type="match status" value="1"/>
</dbReference>
<dbReference type="PANTHER" id="PTHR10622">
    <property type="entry name" value="HET DOMAIN-CONTAINING PROTEIN"/>
    <property type="match status" value="1"/>
</dbReference>
<name>A0AAD9AEN7_9PEZI</name>
<keyword evidence="3" id="KW-1185">Reference proteome</keyword>
<gene>
    <name evidence="2" type="ORF">CCHR01_10634</name>
</gene>
<feature type="domain" description="Heterokaryon incompatibility" evidence="1">
    <location>
        <begin position="22"/>
        <end position="112"/>
    </location>
</feature>
<proteinExistence type="predicted"/>
<dbReference type="InterPro" id="IPR010730">
    <property type="entry name" value="HET"/>
</dbReference>
<organism evidence="2 3">
    <name type="scientific">Colletotrichum chrysophilum</name>
    <dbReference type="NCBI Taxonomy" id="1836956"/>
    <lineage>
        <taxon>Eukaryota</taxon>
        <taxon>Fungi</taxon>
        <taxon>Dikarya</taxon>
        <taxon>Ascomycota</taxon>
        <taxon>Pezizomycotina</taxon>
        <taxon>Sordariomycetes</taxon>
        <taxon>Hypocreomycetidae</taxon>
        <taxon>Glomerellales</taxon>
        <taxon>Glomerellaceae</taxon>
        <taxon>Colletotrichum</taxon>
        <taxon>Colletotrichum gloeosporioides species complex</taxon>
    </lineage>
</organism>